<dbReference type="Proteomes" id="UP000474104">
    <property type="component" value="Unassembled WGS sequence"/>
</dbReference>
<evidence type="ECO:0008006" key="4">
    <source>
        <dbReference type="Google" id="ProtNLM"/>
    </source>
</evidence>
<dbReference type="RefSeq" id="WP_044991043.1">
    <property type="nucleotide sequence ID" value="NZ_VIRB01000150.1"/>
</dbReference>
<dbReference type="OrthoDB" id="2056125at2"/>
<organism evidence="2 3">
    <name type="scientific">Schaedlerella arabinosiphila</name>
    <dbReference type="NCBI Taxonomy" id="2044587"/>
    <lineage>
        <taxon>Bacteria</taxon>
        <taxon>Bacillati</taxon>
        <taxon>Bacillota</taxon>
        <taxon>Clostridia</taxon>
        <taxon>Lachnospirales</taxon>
        <taxon>Lachnospiraceae</taxon>
        <taxon>Schaedlerella</taxon>
    </lineage>
</organism>
<accession>A0A9X5CF88</accession>
<evidence type="ECO:0000313" key="2">
    <source>
        <dbReference type="EMBL" id="NDO72072.1"/>
    </source>
</evidence>
<feature type="chain" id="PRO_5040770307" description="Lactococcin 972 family bacteriocin" evidence="1">
    <location>
        <begin position="33"/>
        <end position="136"/>
    </location>
</feature>
<keyword evidence="1" id="KW-0732">Signal</keyword>
<sequence length="136" mass="14953">MTKGINKRLKKSISLAVTSIMVTLSISTTAFASPVFYTSEEGIGIEVNNSVGDVQTRAVIEGDKVSVLGGTLWATWNNGVTFRANYDHSYKVHRCSATNDHETRMRSEWASPGVRAISPWLSQTLSNNKVWASTEE</sequence>
<name>A0A9X5CF88_9FIRM</name>
<dbReference type="EMBL" id="VIRB01000150">
    <property type="protein sequence ID" value="NDO72072.1"/>
    <property type="molecule type" value="Genomic_DNA"/>
</dbReference>
<protein>
    <recommendedName>
        <fullName evidence="4">Lactococcin 972 family bacteriocin</fullName>
    </recommendedName>
</protein>
<proteinExistence type="predicted"/>
<comment type="caution">
    <text evidence="2">The sequence shown here is derived from an EMBL/GenBank/DDBJ whole genome shotgun (WGS) entry which is preliminary data.</text>
</comment>
<reference evidence="2 3" key="1">
    <citation type="submission" date="2019-07" db="EMBL/GenBank/DDBJ databases">
        <title>Draft genome sequences of 15 bacterial species constituting the stable defined intestinal microbiota of the GM15 gnotobiotic mouse model.</title>
        <authorList>
            <person name="Elie C."/>
            <person name="Mathieu A."/>
            <person name="Saliou A."/>
            <person name="Darnaud M."/>
            <person name="Leulier F."/>
            <person name="Tamellini A."/>
        </authorList>
    </citation>
    <scope>NUCLEOTIDE SEQUENCE [LARGE SCALE GENOMIC DNA]</scope>
    <source>
        <strain evidence="3">ASF 502</strain>
    </source>
</reference>
<gene>
    <name evidence="2" type="ORF">FMM80_26895</name>
</gene>
<evidence type="ECO:0000256" key="1">
    <source>
        <dbReference type="SAM" id="SignalP"/>
    </source>
</evidence>
<feature type="signal peptide" evidence="1">
    <location>
        <begin position="1"/>
        <end position="32"/>
    </location>
</feature>
<dbReference type="AlphaFoldDB" id="A0A9X5CF88"/>
<evidence type="ECO:0000313" key="3">
    <source>
        <dbReference type="Proteomes" id="UP000474104"/>
    </source>
</evidence>